<dbReference type="EMBL" id="NRDI02000031">
    <property type="protein sequence ID" value="KAI1507940.1"/>
    <property type="molecule type" value="Genomic_DNA"/>
</dbReference>
<dbReference type="PANTHER" id="PTHR46082">
    <property type="entry name" value="ATP/GTP-BINDING PROTEIN-RELATED"/>
    <property type="match status" value="1"/>
</dbReference>
<dbReference type="Proteomes" id="UP000249757">
    <property type="component" value="Unassembled WGS sequence"/>
</dbReference>
<dbReference type="GO" id="GO:0003824">
    <property type="term" value="F:catalytic activity"/>
    <property type="evidence" value="ECO:0007669"/>
    <property type="project" value="InterPro"/>
</dbReference>
<feature type="domain" description="Nucleoside phosphorylase" evidence="1">
    <location>
        <begin position="18"/>
        <end position="308"/>
    </location>
</feature>
<evidence type="ECO:0000259" key="1">
    <source>
        <dbReference type="Pfam" id="PF01048"/>
    </source>
</evidence>
<comment type="caution">
    <text evidence="2">The sequence shown here is derived from an EMBL/GenBank/DDBJ whole genome shotgun (WGS) entry which is preliminary data.</text>
</comment>
<proteinExistence type="predicted"/>
<dbReference type="Gene3D" id="3.40.50.1580">
    <property type="entry name" value="Nucleoside phosphorylase domain"/>
    <property type="match status" value="1"/>
</dbReference>
<evidence type="ECO:0000313" key="3">
    <source>
        <dbReference type="Proteomes" id="UP000249757"/>
    </source>
</evidence>
<accession>A0A2W1FBH0</accession>
<dbReference type="InterPro" id="IPR053137">
    <property type="entry name" value="NLR-like"/>
</dbReference>
<sequence>MNPSDYTVGWIAPLSLELTAARHMLDVEHNEVTDNEHRYIAGNIGDHNVVIGIQSKMGTSAAADLAARMRRACPNIKFFLVVGIGGGVPSYGPAGDVNTIVLGDVVVSSPRGNHGGVFTYDTGAWVEDGQLSNAGHLNGPPSELSAAVGSLRSRHDGSHGTKIPQYLAQMRSKLNEKVRARFEDQGADNDRLYQSYFPHPHDEPNELCDNCCDFSFCTQRSKRGEGAVRAVDTPKVHYGNIASSNQLQVSATMRDRIAAEHQAVCFEMEGAGVIQSHPCLVIRGICDYSDSHKNKRWQSYAAATAAAFAKELLLSMAPAAVAGKAEPLRPLSAEESGQVQHITFGSNNQGFQSGNVYGGVSSLTFGRK</sequence>
<gene>
    <name evidence="2" type="ORF">Ptr86124_013194</name>
</gene>
<protein>
    <submittedName>
        <fullName evidence="2">Nucleoside phosphorylase</fullName>
    </submittedName>
</protein>
<dbReference type="PANTHER" id="PTHR46082:SF11">
    <property type="entry name" value="AAA+ ATPASE DOMAIN-CONTAINING PROTEIN-RELATED"/>
    <property type="match status" value="1"/>
</dbReference>
<dbReference type="Pfam" id="PF01048">
    <property type="entry name" value="PNP_UDP_1"/>
    <property type="match status" value="1"/>
</dbReference>
<name>A0A2W1FBH0_9PLEO</name>
<reference evidence="3" key="1">
    <citation type="journal article" date="2022" name="Microb. Genom.">
        <title>A global pangenome for the wheat fungal pathogen Pyrenophora tritici-repentis and prediction of effector protein structural homology.</title>
        <authorList>
            <person name="Moolhuijzen P.M."/>
            <person name="See P.T."/>
            <person name="Shi G."/>
            <person name="Powell H.R."/>
            <person name="Cockram J."/>
            <person name="Jorgensen L.N."/>
            <person name="Benslimane H."/>
            <person name="Strelkov S.E."/>
            <person name="Turner J."/>
            <person name="Liu Z."/>
            <person name="Moffat C.S."/>
        </authorList>
    </citation>
    <scope>NUCLEOTIDE SEQUENCE [LARGE SCALE GENOMIC DNA]</scope>
</reference>
<evidence type="ECO:0000313" key="2">
    <source>
        <dbReference type="EMBL" id="KAI1507940.1"/>
    </source>
</evidence>
<dbReference type="GO" id="GO:0009116">
    <property type="term" value="P:nucleoside metabolic process"/>
    <property type="evidence" value="ECO:0007669"/>
    <property type="project" value="InterPro"/>
</dbReference>
<organism evidence="2 3">
    <name type="scientific">Pyrenophora tritici-repentis</name>
    <dbReference type="NCBI Taxonomy" id="45151"/>
    <lineage>
        <taxon>Eukaryota</taxon>
        <taxon>Fungi</taxon>
        <taxon>Dikarya</taxon>
        <taxon>Ascomycota</taxon>
        <taxon>Pezizomycotina</taxon>
        <taxon>Dothideomycetes</taxon>
        <taxon>Pleosporomycetidae</taxon>
        <taxon>Pleosporales</taxon>
        <taxon>Pleosporineae</taxon>
        <taxon>Pleosporaceae</taxon>
        <taxon>Pyrenophora</taxon>
    </lineage>
</organism>
<dbReference type="AlphaFoldDB" id="A0A2W1FBH0"/>
<dbReference type="InterPro" id="IPR035994">
    <property type="entry name" value="Nucleoside_phosphorylase_sf"/>
</dbReference>
<keyword evidence="3" id="KW-1185">Reference proteome</keyword>
<dbReference type="InterPro" id="IPR000845">
    <property type="entry name" value="Nucleoside_phosphorylase_d"/>
</dbReference>
<dbReference type="SUPFAM" id="SSF53167">
    <property type="entry name" value="Purine and uridine phosphorylases"/>
    <property type="match status" value="1"/>
</dbReference>